<proteinExistence type="predicted"/>
<dbReference type="EMBL" id="LAZR01047827">
    <property type="protein sequence ID" value="KKK93317.1"/>
    <property type="molecule type" value="Genomic_DNA"/>
</dbReference>
<reference evidence="1" key="1">
    <citation type="journal article" date="2015" name="Nature">
        <title>Complex archaea that bridge the gap between prokaryotes and eukaryotes.</title>
        <authorList>
            <person name="Spang A."/>
            <person name="Saw J.H."/>
            <person name="Jorgensen S.L."/>
            <person name="Zaremba-Niedzwiedzka K."/>
            <person name="Martijn J."/>
            <person name="Lind A.E."/>
            <person name="van Eijk R."/>
            <person name="Schleper C."/>
            <person name="Guy L."/>
            <person name="Ettema T.J."/>
        </authorList>
    </citation>
    <scope>NUCLEOTIDE SEQUENCE</scope>
</reference>
<accession>A0A0F8ZHM4</accession>
<gene>
    <name evidence="1" type="ORF">LCGC14_2694100</name>
</gene>
<evidence type="ECO:0000313" key="1">
    <source>
        <dbReference type="EMBL" id="KKK93317.1"/>
    </source>
</evidence>
<organism evidence="1">
    <name type="scientific">marine sediment metagenome</name>
    <dbReference type="NCBI Taxonomy" id="412755"/>
    <lineage>
        <taxon>unclassified sequences</taxon>
        <taxon>metagenomes</taxon>
        <taxon>ecological metagenomes</taxon>
    </lineage>
</organism>
<comment type="caution">
    <text evidence="1">The sequence shown here is derived from an EMBL/GenBank/DDBJ whole genome shotgun (WGS) entry which is preliminary data.</text>
</comment>
<name>A0A0F8ZHM4_9ZZZZ</name>
<dbReference type="AlphaFoldDB" id="A0A0F8ZHM4"/>
<protein>
    <submittedName>
        <fullName evidence="1">Uncharacterized protein</fullName>
    </submittedName>
</protein>
<sequence length="60" mass="6605">MTLFSIKSMPCPNECEEGRITVYNVYDTDENGLPVGNKEICDVCEGKGYVVCSSEVPQVN</sequence>